<evidence type="ECO:0000256" key="4">
    <source>
        <dbReference type="ARBA" id="ARBA00022679"/>
    </source>
</evidence>
<feature type="domain" description="Glycosyltransferase 2-like" evidence="5">
    <location>
        <begin position="20"/>
        <end position="188"/>
    </location>
</feature>
<sequence length="311" mass="35722">MIDYINELYEIDDESNVDISIIIPCKNEVNNIKWTIDSLLESKNHLKCEIIVVDDGSTDGSTEFLKSYINEEKYRDIVLIMTNNIGAAAARNMGAKVAKGKYLFFFDAHVKVPDMWADNLIYTLEKAKASLVAPCIADITNISLAGYGQTWNDEFKITWFSKKPKEGDEIPLAGGAALGITREAFDKIGGFDHLFQVWGREDEEICLKAWLYGYRMVINPDVIVEHLFRKSHPYKVTVANVTYNTICLACSHFKMERLKKVIDVARRDYYFFNAAGEIDRNSGLIVSQRNKYAIERVYDDEYFFEKFNILF</sequence>
<comment type="similarity">
    <text evidence="2">Belongs to the glycosyltransferase 2 family.</text>
</comment>
<dbReference type="AlphaFoldDB" id="A0A401UGS8"/>
<protein>
    <recommendedName>
        <fullName evidence="5">Glycosyltransferase 2-like domain-containing protein</fullName>
    </recommendedName>
</protein>
<dbReference type="PANTHER" id="PTHR43179:SF12">
    <property type="entry name" value="GALACTOFURANOSYLTRANSFERASE GLFT2"/>
    <property type="match status" value="1"/>
</dbReference>
<evidence type="ECO:0000313" key="7">
    <source>
        <dbReference type="Proteomes" id="UP000287872"/>
    </source>
</evidence>
<dbReference type="GO" id="GO:0016757">
    <property type="term" value="F:glycosyltransferase activity"/>
    <property type="evidence" value="ECO:0007669"/>
    <property type="project" value="UniProtKB-KW"/>
</dbReference>
<reference evidence="6 7" key="1">
    <citation type="submission" date="2018-11" db="EMBL/GenBank/DDBJ databases">
        <title>Genome sequencing and assembly of Clostridium tagluense strain A121.</title>
        <authorList>
            <person name="Murakami T."/>
            <person name="Segawa T."/>
            <person name="Shcherbakova V.A."/>
            <person name="Mori H."/>
            <person name="Yoshimura Y."/>
        </authorList>
    </citation>
    <scope>NUCLEOTIDE SEQUENCE [LARGE SCALE GENOMIC DNA]</scope>
    <source>
        <strain evidence="6 7">A121</strain>
    </source>
</reference>
<keyword evidence="4" id="KW-0808">Transferase</keyword>
<dbReference type="InterPro" id="IPR001173">
    <property type="entry name" value="Glyco_trans_2-like"/>
</dbReference>
<proteinExistence type="inferred from homology"/>
<comment type="caution">
    <text evidence="6">The sequence shown here is derived from an EMBL/GenBank/DDBJ whole genome shotgun (WGS) entry which is preliminary data.</text>
</comment>
<evidence type="ECO:0000259" key="5">
    <source>
        <dbReference type="Pfam" id="PF00535"/>
    </source>
</evidence>
<gene>
    <name evidence="6" type="ORF">Ctaglu_03270</name>
</gene>
<dbReference type="SUPFAM" id="SSF53448">
    <property type="entry name" value="Nucleotide-diphospho-sugar transferases"/>
    <property type="match status" value="1"/>
</dbReference>
<dbReference type="Pfam" id="PF00535">
    <property type="entry name" value="Glycos_transf_2"/>
    <property type="match status" value="1"/>
</dbReference>
<dbReference type="InterPro" id="IPR029044">
    <property type="entry name" value="Nucleotide-diphossugar_trans"/>
</dbReference>
<dbReference type="EMBL" id="BHYK01000002">
    <property type="protein sequence ID" value="GCD08704.1"/>
    <property type="molecule type" value="Genomic_DNA"/>
</dbReference>
<dbReference type="Gene3D" id="3.90.550.10">
    <property type="entry name" value="Spore Coat Polysaccharide Biosynthesis Protein SpsA, Chain A"/>
    <property type="match status" value="1"/>
</dbReference>
<evidence type="ECO:0000313" key="6">
    <source>
        <dbReference type="EMBL" id="GCD08704.1"/>
    </source>
</evidence>
<keyword evidence="3" id="KW-0328">Glycosyltransferase</keyword>
<comment type="pathway">
    <text evidence="1">Cell wall biogenesis; cell wall polysaccharide biosynthesis.</text>
</comment>
<dbReference type="PANTHER" id="PTHR43179">
    <property type="entry name" value="RHAMNOSYLTRANSFERASE WBBL"/>
    <property type="match status" value="1"/>
</dbReference>
<accession>A0A401UGS8</accession>
<dbReference type="Proteomes" id="UP000287872">
    <property type="component" value="Unassembled WGS sequence"/>
</dbReference>
<evidence type="ECO:0000256" key="1">
    <source>
        <dbReference type="ARBA" id="ARBA00004776"/>
    </source>
</evidence>
<organism evidence="6 7">
    <name type="scientific">Clostridium tagluense</name>
    <dbReference type="NCBI Taxonomy" id="360422"/>
    <lineage>
        <taxon>Bacteria</taxon>
        <taxon>Bacillati</taxon>
        <taxon>Bacillota</taxon>
        <taxon>Clostridia</taxon>
        <taxon>Eubacteriales</taxon>
        <taxon>Clostridiaceae</taxon>
        <taxon>Clostridium</taxon>
    </lineage>
</organism>
<evidence type="ECO:0000256" key="2">
    <source>
        <dbReference type="ARBA" id="ARBA00006739"/>
    </source>
</evidence>
<evidence type="ECO:0000256" key="3">
    <source>
        <dbReference type="ARBA" id="ARBA00022676"/>
    </source>
</evidence>
<name>A0A401UGS8_9CLOT</name>
<dbReference type="RefSeq" id="WP_185732564.1">
    <property type="nucleotide sequence ID" value="NZ_BHYK01000002.1"/>
</dbReference>
<keyword evidence="7" id="KW-1185">Reference proteome</keyword>